<protein>
    <recommendedName>
        <fullName evidence="3">Type II secretion system protein GspG C-terminal domain-containing protein</fullName>
    </recommendedName>
</protein>
<dbReference type="InterPro" id="IPR045584">
    <property type="entry name" value="Pilin-like"/>
</dbReference>
<accession>A0A1F5NEP3</accession>
<gene>
    <name evidence="1" type="ORF">A3K06_02010</name>
</gene>
<proteinExistence type="predicted"/>
<dbReference type="AlphaFoldDB" id="A0A1F5NEP3"/>
<dbReference type="Proteomes" id="UP000176547">
    <property type="component" value="Unassembled WGS sequence"/>
</dbReference>
<dbReference type="SUPFAM" id="SSF54523">
    <property type="entry name" value="Pili subunits"/>
    <property type="match status" value="1"/>
</dbReference>
<evidence type="ECO:0000313" key="1">
    <source>
        <dbReference type="EMBL" id="OGE76034.1"/>
    </source>
</evidence>
<evidence type="ECO:0000313" key="2">
    <source>
        <dbReference type="Proteomes" id="UP000176547"/>
    </source>
</evidence>
<evidence type="ECO:0008006" key="3">
    <source>
        <dbReference type="Google" id="ProtNLM"/>
    </source>
</evidence>
<reference evidence="1 2" key="1">
    <citation type="journal article" date="2016" name="Nat. Commun.">
        <title>Thousands of microbial genomes shed light on interconnected biogeochemical processes in an aquifer system.</title>
        <authorList>
            <person name="Anantharaman K."/>
            <person name="Brown C.T."/>
            <person name="Hug L.A."/>
            <person name="Sharon I."/>
            <person name="Castelle C.J."/>
            <person name="Probst A.J."/>
            <person name="Thomas B.C."/>
            <person name="Singh A."/>
            <person name="Wilkins M.J."/>
            <person name="Karaoz U."/>
            <person name="Brodie E.L."/>
            <person name="Williams K.H."/>
            <person name="Hubbard S.S."/>
            <person name="Banfield J.F."/>
        </authorList>
    </citation>
    <scope>NUCLEOTIDE SEQUENCE [LARGE SCALE GENOMIC DNA]</scope>
</reference>
<comment type="caution">
    <text evidence="1">The sequence shown here is derived from an EMBL/GenBank/DDBJ whole genome shotgun (WGS) entry which is preliminary data.</text>
</comment>
<organism evidence="1 2">
    <name type="scientific">Candidatus Doudnabacteria bacterium RIFCSPHIGHO2_01_52_17</name>
    <dbReference type="NCBI Taxonomy" id="1817820"/>
    <lineage>
        <taxon>Bacteria</taxon>
        <taxon>Candidatus Doudnaibacteriota</taxon>
    </lineage>
</organism>
<dbReference type="Gene3D" id="3.30.700.10">
    <property type="entry name" value="Glycoprotein, Type 4 Pilin"/>
    <property type="match status" value="1"/>
</dbReference>
<name>A0A1F5NEP3_9BACT</name>
<sequence length="137" mass="14484">MVAIIGMLLSIISLSLGNSRLKARDTKRLSDMRQFKTGMDLYYSSGGGYPDTPAWAVGATISCAGSVLMRVPPDPGAPLYTFNYTASGAAGSGCGGTVRAGYSIQFFMERQAAYYTMDEDGVFRDGGGNPVSVDNLL</sequence>
<dbReference type="EMBL" id="MFEG01000019">
    <property type="protein sequence ID" value="OGE76034.1"/>
    <property type="molecule type" value="Genomic_DNA"/>
</dbReference>